<dbReference type="PANTHER" id="PTHR24114">
    <property type="entry name" value="LEUCINE RICH REPEAT FAMILY PROTEIN"/>
    <property type="match status" value="1"/>
</dbReference>
<name>A0A815QW41_9BILA</name>
<dbReference type="Pfam" id="PF13516">
    <property type="entry name" value="LRR_6"/>
    <property type="match status" value="4"/>
</dbReference>
<evidence type="ECO:0000313" key="1">
    <source>
        <dbReference type="EMBL" id="CAF1468587.1"/>
    </source>
</evidence>
<sequence length="464" mass="52734">MRERMDNTALSIIFSIVAKTKLQKLCLHDLDFTNNQIVWPIQSTLEYLTIRDCSYHQYRIILCNSPHLRTLIIRNCIMDNNDQMVSSYAVTTSNSTKRQRTSIDSTVYAQLTSLTIGDCRLSIQELECLLSLTPSLGHLKLIASRSTLDTIFDGSYWEQFIQEKLLLLNQFQFLLTCIDNKFDDITTFDSLILPFQSPFWLNNKNWFVTCGYILRESKIILYTTPLFVGVDAATRSAVFEVSLTNPEYRLILRENYNRIYNIEEETFIKLNLEGNPGSSSTTVSAAIQIRNDKTITKIKLCGKSIDDTGMKFLADALINNETITELDLYYNKIGDIGTEYLADALQNNTTLVILKLSYNQIGHNGAKYLSDLLQTNQMITKIDLLKNHIGDIGAQYLANVLQNNPTMTELDLSRNAISDTGVQYLAHMLRKNTVMVTLGLWGNAITDIGAQKLFNSLKTNKVRL</sequence>
<proteinExistence type="predicted"/>
<gene>
    <name evidence="1" type="ORF">BJG266_LOCUS41392</name>
    <name evidence="2" type="ORF">QVE165_LOCUS58254</name>
</gene>
<keyword evidence="3" id="KW-1185">Reference proteome</keyword>
<dbReference type="SUPFAM" id="SSF52047">
    <property type="entry name" value="RNI-like"/>
    <property type="match status" value="1"/>
</dbReference>
<dbReference type="Gene3D" id="3.80.10.10">
    <property type="entry name" value="Ribonuclease Inhibitor"/>
    <property type="match status" value="3"/>
</dbReference>
<organism evidence="1 4">
    <name type="scientific">Adineta steineri</name>
    <dbReference type="NCBI Taxonomy" id="433720"/>
    <lineage>
        <taxon>Eukaryota</taxon>
        <taxon>Metazoa</taxon>
        <taxon>Spiralia</taxon>
        <taxon>Gnathifera</taxon>
        <taxon>Rotifera</taxon>
        <taxon>Eurotatoria</taxon>
        <taxon>Bdelloidea</taxon>
        <taxon>Adinetida</taxon>
        <taxon>Adinetidae</taxon>
        <taxon>Adineta</taxon>
    </lineage>
</organism>
<dbReference type="EMBL" id="CAJNOM010002615">
    <property type="protein sequence ID" value="CAF1635128.1"/>
    <property type="molecule type" value="Genomic_DNA"/>
</dbReference>
<dbReference type="SMART" id="SM00368">
    <property type="entry name" value="LRR_RI"/>
    <property type="match status" value="5"/>
</dbReference>
<protein>
    <submittedName>
        <fullName evidence="1">Uncharacterized protein</fullName>
    </submittedName>
</protein>
<dbReference type="PANTHER" id="PTHR24114:SF2">
    <property type="entry name" value="F-BOX DOMAIN-CONTAINING PROTEIN-RELATED"/>
    <property type="match status" value="1"/>
</dbReference>
<dbReference type="Proteomes" id="UP000663832">
    <property type="component" value="Unassembled WGS sequence"/>
</dbReference>
<comment type="caution">
    <text evidence="1">The sequence shown here is derived from an EMBL/GenBank/DDBJ whole genome shotgun (WGS) entry which is preliminary data.</text>
</comment>
<dbReference type="AlphaFoldDB" id="A0A815QW41"/>
<dbReference type="InterPro" id="IPR032675">
    <property type="entry name" value="LRR_dom_sf"/>
</dbReference>
<evidence type="ECO:0000313" key="2">
    <source>
        <dbReference type="EMBL" id="CAF1635128.1"/>
    </source>
</evidence>
<reference evidence="1" key="1">
    <citation type="submission" date="2021-02" db="EMBL/GenBank/DDBJ databases">
        <authorList>
            <person name="Nowell W R."/>
        </authorList>
    </citation>
    <scope>NUCLEOTIDE SEQUENCE</scope>
</reference>
<dbReference type="Proteomes" id="UP000663877">
    <property type="component" value="Unassembled WGS sequence"/>
</dbReference>
<evidence type="ECO:0000313" key="4">
    <source>
        <dbReference type="Proteomes" id="UP000663877"/>
    </source>
</evidence>
<dbReference type="InterPro" id="IPR001611">
    <property type="entry name" value="Leu-rich_rpt"/>
</dbReference>
<dbReference type="OrthoDB" id="120976at2759"/>
<accession>A0A815QW41</accession>
<dbReference type="EMBL" id="CAJNOI010002298">
    <property type="protein sequence ID" value="CAF1468587.1"/>
    <property type="molecule type" value="Genomic_DNA"/>
</dbReference>
<dbReference type="InterPro" id="IPR052394">
    <property type="entry name" value="LRR-containing"/>
</dbReference>
<evidence type="ECO:0000313" key="3">
    <source>
        <dbReference type="Proteomes" id="UP000663832"/>
    </source>
</evidence>